<proteinExistence type="predicted"/>
<dbReference type="AlphaFoldDB" id="A0AAV4NZA5"/>
<dbReference type="EMBL" id="BPLR01003919">
    <property type="protein sequence ID" value="GIX90227.1"/>
    <property type="molecule type" value="Genomic_DNA"/>
</dbReference>
<name>A0AAV4NZA5_CAEEX</name>
<gene>
    <name evidence="1" type="ORF">CEXT_629761</name>
</gene>
<protein>
    <submittedName>
        <fullName evidence="1">Uncharacterized protein</fullName>
    </submittedName>
</protein>
<evidence type="ECO:0000313" key="1">
    <source>
        <dbReference type="EMBL" id="GIX90227.1"/>
    </source>
</evidence>
<organism evidence="1 2">
    <name type="scientific">Caerostris extrusa</name>
    <name type="common">Bark spider</name>
    <name type="synonym">Caerostris bankana</name>
    <dbReference type="NCBI Taxonomy" id="172846"/>
    <lineage>
        <taxon>Eukaryota</taxon>
        <taxon>Metazoa</taxon>
        <taxon>Ecdysozoa</taxon>
        <taxon>Arthropoda</taxon>
        <taxon>Chelicerata</taxon>
        <taxon>Arachnida</taxon>
        <taxon>Araneae</taxon>
        <taxon>Araneomorphae</taxon>
        <taxon>Entelegynae</taxon>
        <taxon>Araneoidea</taxon>
        <taxon>Araneidae</taxon>
        <taxon>Caerostris</taxon>
    </lineage>
</organism>
<keyword evidence="2" id="KW-1185">Reference proteome</keyword>
<sequence length="81" mass="9279">MDFERFLFLNLKIYSLLAKVRPGASRLIGRLNGNLVLGKCPDTPCNPTEVQPLRSLKREFTVFHNPTLFLTHYNTSRQSVS</sequence>
<reference evidence="1 2" key="1">
    <citation type="submission" date="2021-06" db="EMBL/GenBank/DDBJ databases">
        <title>Caerostris extrusa draft genome.</title>
        <authorList>
            <person name="Kono N."/>
            <person name="Arakawa K."/>
        </authorList>
    </citation>
    <scope>NUCLEOTIDE SEQUENCE [LARGE SCALE GENOMIC DNA]</scope>
</reference>
<dbReference type="Proteomes" id="UP001054945">
    <property type="component" value="Unassembled WGS sequence"/>
</dbReference>
<comment type="caution">
    <text evidence="1">The sequence shown here is derived from an EMBL/GenBank/DDBJ whole genome shotgun (WGS) entry which is preliminary data.</text>
</comment>
<accession>A0AAV4NZA5</accession>
<evidence type="ECO:0000313" key="2">
    <source>
        <dbReference type="Proteomes" id="UP001054945"/>
    </source>
</evidence>